<name>A0AAD8KU44_TARER</name>
<comment type="caution">
    <text evidence="1">The sequence shown here is derived from an EMBL/GenBank/DDBJ whole genome shotgun (WGS) entry which is preliminary data.</text>
</comment>
<evidence type="ECO:0000313" key="2">
    <source>
        <dbReference type="Proteomes" id="UP001229421"/>
    </source>
</evidence>
<sequence length="72" mass="8410">MHHCSFLVIRDNVLKVVRNSENVLEKIQGVVWGRGLNVCVQKPLKHFLFLVKWSLAFFLEQVINSLLFFVLV</sequence>
<organism evidence="1 2">
    <name type="scientific">Tagetes erecta</name>
    <name type="common">African marigold</name>
    <dbReference type="NCBI Taxonomy" id="13708"/>
    <lineage>
        <taxon>Eukaryota</taxon>
        <taxon>Viridiplantae</taxon>
        <taxon>Streptophyta</taxon>
        <taxon>Embryophyta</taxon>
        <taxon>Tracheophyta</taxon>
        <taxon>Spermatophyta</taxon>
        <taxon>Magnoliopsida</taxon>
        <taxon>eudicotyledons</taxon>
        <taxon>Gunneridae</taxon>
        <taxon>Pentapetalae</taxon>
        <taxon>asterids</taxon>
        <taxon>campanulids</taxon>
        <taxon>Asterales</taxon>
        <taxon>Asteraceae</taxon>
        <taxon>Asteroideae</taxon>
        <taxon>Heliantheae alliance</taxon>
        <taxon>Tageteae</taxon>
        <taxon>Tagetes</taxon>
    </lineage>
</organism>
<proteinExistence type="predicted"/>
<accession>A0AAD8KU44</accession>
<dbReference type="EMBL" id="JAUHHV010000003">
    <property type="protein sequence ID" value="KAK1429058.1"/>
    <property type="molecule type" value="Genomic_DNA"/>
</dbReference>
<protein>
    <submittedName>
        <fullName evidence="1">Uncharacterized protein</fullName>
    </submittedName>
</protein>
<reference evidence="1" key="1">
    <citation type="journal article" date="2023" name="bioRxiv">
        <title>Improved chromosome-level genome assembly for marigold (Tagetes erecta).</title>
        <authorList>
            <person name="Jiang F."/>
            <person name="Yuan L."/>
            <person name="Wang S."/>
            <person name="Wang H."/>
            <person name="Xu D."/>
            <person name="Wang A."/>
            <person name="Fan W."/>
        </authorList>
    </citation>
    <scope>NUCLEOTIDE SEQUENCE</scope>
    <source>
        <strain evidence="1">WSJ</strain>
        <tissue evidence="1">Leaf</tissue>
    </source>
</reference>
<evidence type="ECO:0000313" key="1">
    <source>
        <dbReference type="EMBL" id="KAK1429058.1"/>
    </source>
</evidence>
<gene>
    <name evidence="1" type="ORF">QVD17_11257</name>
</gene>
<keyword evidence="2" id="KW-1185">Reference proteome</keyword>
<dbReference type="Proteomes" id="UP001229421">
    <property type="component" value="Unassembled WGS sequence"/>
</dbReference>
<dbReference type="AlphaFoldDB" id="A0AAD8KU44"/>